<dbReference type="Gene3D" id="3.90.220.20">
    <property type="entry name" value="DNA methylase specificity domains"/>
    <property type="match status" value="2"/>
</dbReference>
<dbReference type="EMBL" id="QVES01000029">
    <property type="protein sequence ID" value="RGB81401.1"/>
    <property type="molecule type" value="Genomic_DNA"/>
</dbReference>
<keyword evidence="3" id="KW-0238">DNA-binding</keyword>
<comment type="similarity">
    <text evidence="1">Belongs to the type-I restriction system S methylase family.</text>
</comment>
<dbReference type="PANTHER" id="PTHR30408:SF12">
    <property type="entry name" value="TYPE I RESTRICTION ENZYME MJAVIII SPECIFICITY SUBUNIT"/>
    <property type="match status" value="1"/>
</dbReference>
<protein>
    <submittedName>
        <fullName evidence="5">Restriction endonuclease subunit S</fullName>
    </submittedName>
</protein>
<dbReference type="SUPFAM" id="SSF116734">
    <property type="entry name" value="DNA methylase specificity domain"/>
    <property type="match status" value="2"/>
</dbReference>
<dbReference type="RefSeq" id="WP_117530241.1">
    <property type="nucleotide sequence ID" value="NZ_JAWPMD010000032.1"/>
</dbReference>
<dbReference type="Proteomes" id="UP000260782">
    <property type="component" value="Unassembled WGS sequence"/>
</dbReference>
<organism evidence="5 6">
    <name type="scientific">Faecalibacterium prausnitzii</name>
    <dbReference type="NCBI Taxonomy" id="853"/>
    <lineage>
        <taxon>Bacteria</taxon>
        <taxon>Bacillati</taxon>
        <taxon>Bacillota</taxon>
        <taxon>Clostridia</taxon>
        <taxon>Eubacteriales</taxon>
        <taxon>Oscillospiraceae</taxon>
        <taxon>Faecalibacterium</taxon>
    </lineage>
</organism>
<dbReference type="GO" id="GO:0004519">
    <property type="term" value="F:endonuclease activity"/>
    <property type="evidence" value="ECO:0007669"/>
    <property type="project" value="UniProtKB-KW"/>
</dbReference>
<comment type="caution">
    <text evidence="5">The sequence shown here is derived from an EMBL/GenBank/DDBJ whole genome shotgun (WGS) entry which is preliminary data.</text>
</comment>
<evidence type="ECO:0000256" key="1">
    <source>
        <dbReference type="ARBA" id="ARBA00010923"/>
    </source>
</evidence>
<dbReference type="InterPro" id="IPR044946">
    <property type="entry name" value="Restrct_endonuc_typeI_TRD_sf"/>
</dbReference>
<reference evidence="5 6" key="1">
    <citation type="submission" date="2018-08" db="EMBL/GenBank/DDBJ databases">
        <title>A genome reference for cultivated species of the human gut microbiota.</title>
        <authorList>
            <person name="Zou Y."/>
            <person name="Xue W."/>
            <person name="Luo G."/>
        </authorList>
    </citation>
    <scope>NUCLEOTIDE SEQUENCE [LARGE SCALE GENOMIC DNA]</scope>
    <source>
        <strain evidence="5 6">AF31-14AC</strain>
    </source>
</reference>
<keyword evidence="2" id="KW-0680">Restriction system</keyword>
<dbReference type="GO" id="GO:0009307">
    <property type="term" value="P:DNA restriction-modification system"/>
    <property type="evidence" value="ECO:0007669"/>
    <property type="project" value="UniProtKB-KW"/>
</dbReference>
<accession>A0A3E2TRF4</accession>
<keyword evidence="5" id="KW-0378">Hydrolase</keyword>
<proteinExistence type="inferred from homology"/>
<evidence type="ECO:0000259" key="4">
    <source>
        <dbReference type="Pfam" id="PF01420"/>
    </source>
</evidence>
<evidence type="ECO:0000313" key="6">
    <source>
        <dbReference type="Proteomes" id="UP000260782"/>
    </source>
</evidence>
<evidence type="ECO:0000256" key="3">
    <source>
        <dbReference type="ARBA" id="ARBA00023125"/>
    </source>
</evidence>
<evidence type="ECO:0000256" key="2">
    <source>
        <dbReference type="ARBA" id="ARBA00022747"/>
    </source>
</evidence>
<dbReference type="InterPro" id="IPR052021">
    <property type="entry name" value="Type-I_RS_S_subunit"/>
</dbReference>
<evidence type="ECO:0000313" key="5">
    <source>
        <dbReference type="EMBL" id="RGB81401.1"/>
    </source>
</evidence>
<keyword evidence="5" id="KW-0255">Endonuclease</keyword>
<dbReference type="GO" id="GO:0003677">
    <property type="term" value="F:DNA binding"/>
    <property type="evidence" value="ECO:0007669"/>
    <property type="project" value="UniProtKB-KW"/>
</dbReference>
<keyword evidence="5" id="KW-0540">Nuclease</keyword>
<dbReference type="AlphaFoldDB" id="A0A3E2TRF4"/>
<gene>
    <name evidence="5" type="ORF">DWZ25_14865</name>
</gene>
<dbReference type="Pfam" id="PF01420">
    <property type="entry name" value="Methylase_S"/>
    <property type="match status" value="1"/>
</dbReference>
<dbReference type="PANTHER" id="PTHR30408">
    <property type="entry name" value="TYPE-1 RESTRICTION ENZYME ECOKI SPECIFICITY PROTEIN"/>
    <property type="match status" value="1"/>
</dbReference>
<feature type="domain" description="Type I restriction modification DNA specificity" evidence="4">
    <location>
        <begin position="191"/>
        <end position="351"/>
    </location>
</feature>
<sequence>METVKLGLLIKKTKVARCGEHSYPVLSITKQDGIIMQSEKFKKRIASADTSDYKIIPRGKLVQGIHIDEGNFGIQDIVDNGIVSPAYGVWDVNDGLVIPKYLEMVLRSPKSIEFYRSKLTGTVNRRGHMSDADFLSMDIPLPDRDTQSKILKTMKQTTSVLYSRQQQLAKLDELIKARFVEMFGDFKSNSKGWSIVKFDEFAQIDGNMTTDYEKYADYPHIGIDSIEKETGTLKGYRTVKEDGVVSGKYFFTPQHIIYSKIRPNLNKVALPDFEGLCSADAYPILPNPKNCNRVFLALAMRSNYFLDYILQFSARTNLPKVNRKEIAGFSMPLPPLPLQNQFADFVAEVDKSKLLARLFYNSFFNFGHLFNITNRFV</sequence>
<name>A0A3E2TRF4_9FIRM</name>
<dbReference type="InterPro" id="IPR000055">
    <property type="entry name" value="Restrct_endonuc_typeI_TRD"/>
</dbReference>